<evidence type="ECO:0000313" key="1">
    <source>
        <dbReference type="EMBL" id="GFO30280.1"/>
    </source>
</evidence>
<evidence type="ECO:0000313" key="2">
    <source>
        <dbReference type="Proteomes" id="UP000735302"/>
    </source>
</evidence>
<protein>
    <submittedName>
        <fullName evidence="1">Uncharacterized protein</fullName>
    </submittedName>
</protein>
<keyword evidence="2" id="KW-1185">Reference proteome</keyword>
<comment type="caution">
    <text evidence="1">The sequence shown here is derived from an EMBL/GenBank/DDBJ whole genome shotgun (WGS) entry which is preliminary data.</text>
</comment>
<dbReference type="EMBL" id="BLXT01006233">
    <property type="protein sequence ID" value="GFO30280.1"/>
    <property type="molecule type" value="Genomic_DNA"/>
</dbReference>
<organism evidence="1 2">
    <name type="scientific">Plakobranchus ocellatus</name>
    <dbReference type="NCBI Taxonomy" id="259542"/>
    <lineage>
        <taxon>Eukaryota</taxon>
        <taxon>Metazoa</taxon>
        <taxon>Spiralia</taxon>
        <taxon>Lophotrochozoa</taxon>
        <taxon>Mollusca</taxon>
        <taxon>Gastropoda</taxon>
        <taxon>Heterobranchia</taxon>
        <taxon>Euthyneura</taxon>
        <taxon>Panpulmonata</taxon>
        <taxon>Sacoglossa</taxon>
        <taxon>Placobranchoidea</taxon>
        <taxon>Plakobranchidae</taxon>
        <taxon>Plakobranchus</taxon>
    </lineage>
</organism>
<dbReference type="Proteomes" id="UP000735302">
    <property type="component" value="Unassembled WGS sequence"/>
</dbReference>
<sequence length="147" mass="16257">MSIHNFLLEAQYSFASCRSHGPIVACSFPNSEKVKKFKSARTKTSSIYKFTTNENTNLLIREFRKLPFSNNSDDSHTVDPKLYPVVIAFPDVDSQTISSQVLSIPILKEASTGENRCQEPLPRQACPTSLCSQPSLTSLCTLPGLIS</sequence>
<reference evidence="1 2" key="1">
    <citation type="journal article" date="2021" name="Elife">
        <title>Chloroplast acquisition without the gene transfer in kleptoplastic sea slugs, Plakobranchus ocellatus.</title>
        <authorList>
            <person name="Maeda T."/>
            <person name="Takahashi S."/>
            <person name="Yoshida T."/>
            <person name="Shimamura S."/>
            <person name="Takaki Y."/>
            <person name="Nagai Y."/>
            <person name="Toyoda A."/>
            <person name="Suzuki Y."/>
            <person name="Arimoto A."/>
            <person name="Ishii H."/>
            <person name="Satoh N."/>
            <person name="Nishiyama T."/>
            <person name="Hasebe M."/>
            <person name="Maruyama T."/>
            <person name="Minagawa J."/>
            <person name="Obokata J."/>
            <person name="Shigenobu S."/>
        </authorList>
    </citation>
    <scope>NUCLEOTIDE SEQUENCE [LARGE SCALE GENOMIC DNA]</scope>
</reference>
<dbReference type="AlphaFoldDB" id="A0AAV4CC13"/>
<proteinExistence type="predicted"/>
<gene>
    <name evidence="1" type="ORF">PoB_005678500</name>
</gene>
<name>A0AAV4CC13_9GAST</name>
<accession>A0AAV4CC13</accession>